<sequence length="47" mass="5171">MSQARPSRTTPIVPATLAPHDVENPIRRDGKGSLTNWAYQEFVSGAF</sequence>
<evidence type="ECO:0000313" key="2">
    <source>
        <dbReference type="EMBL" id="TDO32939.1"/>
    </source>
</evidence>
<organism evidence="2 3">
    <name type="scientific">Paractinoplanes brasiliensis</name>
    <dbReference type="NCBI Taxonomy" id="52695"/>
    <lineage>
        <taxon>Bacteria</taxon>
        <taxon>Bacillati</taxon>
        <taxon>Actinomycetota</taxon>
        <taxon>Actinomycetes</taxon>
        <taxon>Micromonosporales</taxon>
        <taxon>Micromonosporaceae</taxon>
        <taxon>Paractinoplanes</taxon>
    </lineage>
</organism>
<dbReference type="EMBL" id="SNWR01000002">
    <property type="protein sequence ID" value="TDO32939.1"/>
    <property type="molecule type" value="Genomic_DNA"/>
</dbReference>
<keyword evidence="3" id="KW-1185">Reference proteome</keyword>
<feature type="compositionally biased region" description="Polar residues" evidence="1">
    <location>
        <begin position="1"/>
        <end position="10"/>
    </location>
</feature>
<feature type="region of interest" description="Disordered" evidence="1">
    <location>
        <begin position="1"/>
        <end position="29"/>
    </location>
</feature>
<name>A0A4R6JB74_9ACTN</name>
<protein>
    <submittedName>
        <fullName evidence="2">Uncharacterized protein</fullName>
    </submittedName>
</protein>
<reference evidence="2 3" key="1">
    <citation type="submission" date="2019-03" db="EMBL/GenBank/DDBJ databases">
        <title>Sequencing the genomes of 1000 actinobacteria strains.</title>
        <authorList>
            <person name="Klenk H.-P."/>
        </authorList>
    </citation>
    <scope>NUCLEOTIDE SEQUENCE [LARGE SCALE GENOMIC DNA]</scope>
    <source>
        <strain evidence="2 3">DSM 43805</strain>
    </source>
</reference>
<proteinExistence type="predicted"/>
<feature type="compositionally biased region" description="Basic and acidic residues" evidence="1">
    <location>
        <begin position="20"/>
        <end position="29"/>
    </location>
</feature>
<dbReference type="RefSeq" id="WP_166661458.1">
    <property type="nucleotide sequence ID" value="NZ_BOMD01000048.1"/>
</dbReference>
<dbReference type="Proteomes" id="UP000294901">
    <property type="component" value="Unassembled WGS sequence"/>
</dbReference>
<evidence type="ECO:0000313" key="3">
    <source>
        <dbReference type="Proteomes" id="UP000294901"/>
    </source>
</evidence>
<evidence type="ECO:0000256" key="1">
    <source>
        <dbReference type="SAM" id="MobiDB-lite"/>
    </source>
</evidence>
<gene>
    <name evidence="2" type="ORF">C8E87_8417</name>
</gene>
<comment type="caution">
    <text evidence="2">The sequence shown here is derived from an EMBL/GenBank/DDBJ whole genome shotgun (WGS) entry which is preliminary data.</text>
</comment>
<accession>A0A4R6JB74</accession>
<dbReference type="AlphaFoldDB" id="A0A4R6JB74"/>